<keyword evidence="3" id="KW-1185">Reference proteome</keyword>
<keyword evidence="1" id="KW-0472">Membrane</keyword>
<feature type="transmembrane region" description="Helical" evidence="1">
    <location>
        <begin position="116"/>
        <end position="134"/>
    </location>
</feature>
<evidence type="ECO:0000313" key="3">
    <source>
        <dbReference type="Proteomes" id="UP000005580"/>
    </source>
</evidence>
<evidence type="ECO:0000313" key="2">
    <source>
        <dbReference type="EMBL" id="EFZ37263.1"/>
    </source>
</evidence>
<feature type="transmembrane region" description="Helical" evidence="1">
    <location>
        <begin position="78"/>
        <end position="104"/>
    </location>
</feature>
<reference evidence="2" key="1">
    <citation type="submission" date="2011-01" db="EMBL/GenBank/DDBJ databases">
        <authorList>
            <person name="Muzny D."/>
            <person name="Qin X."/>
            <person name="Buhay C."/>
            <person name="Dugan-Rocha S."/>
            <person name="Ding Y."/>
            <person name="Chen G."/>
            <person name="Hawes A."/>
            <person name="Holder M."/>
            <person name="Jhangiani S."/>
            <person name="Johnson A."/>
            <person name="Khan Z."/>
            <person name="Li Z."/>
            <person name="Liu W."/>
            <person name="Liu X."/>
            <person name="Perez L."/>
            <person name="Shen H."/>
            <person name="Wang Q."/>
            <person name="Watt J."/>
            <person name="Xi L."/>
            <person name="Xin Y."/>
            <person name="Zhou J."/>
            <person name="Deng J."/>
            <person name="Jiang H."/>
            <person name="Liu Y."/>
            <person name="Qu J."/>
            <person name="Song X.-Z."/>
            <person name="Zhang L."/>
            <person name="Villasana D."/>
            <person name="Johnson A."/>
            <person name="Liu J."/>
            <person name="Liyanage D."/>
            <person name="Lorensuhewa L."/>
            <person name="Robinson T."/>
            <person name="Song A."/>
            <person name="Song B.-B."/>
            <person name="Dinh H."/>
            <person name="Thornton R."/>
            <person name="Coyle M."/>
            <person name="Francisco L."/>
            <person name="Jackson L."/>
            <person name="Javaid M."/>
            <person name="Korchina V."/>
            <person name="Kovar C."/>
            <person name="Mata R."/>
            <person name="Mathew T."/>
            <person name="Ngo R."/>
            <person name="Nguyen L."/>
            <person name="Nguyen N."/>
            <person name="Okwuonu G."/>
            <person name="Ongeri F."/>
            <person name="Pham C."/>
            <person name="Simmons D."/>
            <person name="Wilczek-Boney K."/>
            <person name="Hale W."/>
            <person name="Jakkamsetti A."/>
            <person name="Pham P."/>
            <person name="Ruth R."/>
            <person name="San Lucas F."/>
            <person name="Warren J."/>
            <person name="Zhang J."/>
            <person name="Zhao Z."/>
            <person name="Zhou C."/>
            <person name="Zhu D."/>
            <person name="Lee S."/>
            <person name="Bess C."/>
            <person name="Blankenburg K."/>
            <person name="Forbes L."/>
            <person name="Fu Q."/>
            <person name="Gubbala S."/>
            <person name="Hirani K."/>
            <person name="Jayaseelan J.C."/>
            <person name="Lara F."/>
            <person name="Munidasa M."/>
            <person name="Palculict T."/>
            <person name="Patil S."/>
            <person name="Pu L.-L."/>
            <person name="Saada N."/>
            <person name="Tang L."/>
            <person name="Weissenberger G."/>
            <person name="Zhu Y."/>
            <person name="Hemphill L."/>
            <person name="Shang Y."/>
            <person name="Youmans B."/>
            <person name="Ayvaz T."/>
            <person name="Ross M."/>
            <person name="Santibanez J."/>
            <person name="Aqrawi P."/>
            <person name="Gross S."/>
            <person name="Joshi V."/>
            <person name="Fowler G."/>
            <person name="Nazareth L."/>
            <person name="Reid J."/>
            <person name="Worley K."/>
            <person name="Petrosino J."/>
            <person name="Highlander S."/>
            <person name="Gibbs R."/>
        </authorList>
    </citation>
    <scope>NUCLEOTIDE SEQUENCE [LARGE SCALE GENOMIC DNA]</scope>
    <source>
        <strain evidence="2">ATCC 33269</strain>
    </source>
</reference>
<evidence type="ECO:0000256" key="1">
    <source>
        <dbReference type="SAM" id="Phobius"/>
    </source>
</evidence>
<accession>E7RQ70</accession>
<feature type="transmembrane region" description="Helical" evidence="1">
    <location>
        <begin position="44"/>
        <end position="71"/>
    </location>
</feature>
<proteinExistence type="predicted"/>
<keyword evidence="1" id="KW-1133">Transmembrane helix</keyword>
<comment type="caution">
    <text evidence="2">The sequence shown here is derived from an EMBL/GenBank/DDBJ whole genome shotgun (WGS) entry which is preliminary data.</text>
</comment>
<keyword evidence="1" id="KW-0812">Transmembrane</keyword>
<dbReference type="Proteomes" id="UP000005580">
    <property type="component" value="Unassembled WGS sequence"/>
</dbReference>
<sequence>MIIIALFFVLSIALAALAFRRTKRAERSVLPAETAEPNSIERMPFSIILCYIATGISTLFLLFLLLVFCFAADINGTMVVITFLFAALWFITIPVACLYLYSFVRSLFSNNRHSRKLLWLHTINMLLVCMLAVADVQTGQTCDADTMEAHYRQYGRDMQTLVNDIRHSLPDSTRLSVEFIRYGKVDRLFLKGRHSISYNREIDSIGVLETRRARAAGITPERLETLYRRLKAVGCRGIDIDNYSRNPAVLLFRRVSMGAYYFCLYDIPLTDNELKELTSDDAMIVLNRRVVLQYGGGAIGGQNFIGKEEFEQRHHRADKK</sequence>
<name>E7RQ70_9BACT</name>
<dbReference type="STRING" id="28134.SAMN05444288_1560"/>
<dbReference type="RefSeq" id="WP_004368615.1">
    <property type="nucleotide sequence ID" value="NZ_GL833118.1"/>
</dbReference>
<protein>
    <submittedName>
        <fullName evidence="2">Uncharacterized protein</fullName>
    </submittedName>
</protein>
<gene>
    <name evidence="2" type="ORF">HMPREF0663_11321</name>
</gene>
<dbReference type="EMBL" id="AEPE02000004">
    <property type="protein sequence ID" value="EFZ37263.1"/>
    <property type="molecule type" value="Genomic_DNA"/>
</dbReference>
<dbReference type="HOGENOM" id="CLU_075298_0_0_10"/>
<dbReference type="AlphaFoldDB" id="E7RQ70"/>
<organism evidence="2 3">
    <name type="scientific">Hoylesella oralis ATCC 33269</name>
    <dbReference type="NCBI Taxonomy" id="873533"/>
    <lineage>
        <taxon>Bacteria</taxon>
        <taxon>Pseudomonadati</taxon>
        <taxon>Bacteroidota</taxon>
        <taxon>Bacteroidia</taxon>
        <taxon>Bacteroidales</taxon>
        <taxon>Prevotellaceae</taxon>
        <taxon>Hoylesella</taxon>
    </lineage>
</organism>